<proteinExistence type="predicted"/>
<protein>
    <recommendedName>
        <fullName evidence="4">Sulfatase N-terminal domain-containing protein</fullName>
    </recommendedName>
</protein>
<evidence type="ECO:0000313" key="3">
    <source>
        <dbReference type="Proteomes" id="UP000050430"/>
    </source>
</evidence>
<organism evidence="2 3">
    <name type="scientific">Leptolinea tardivitalis</name>
    <dbReference type="NCBI Taxonomy" id="229920"/>
    <lineage>
        <taxon>Bacteria</taxon>
        <taxon>Bacillati</taxon>
        <taxon>Chloroflexota</taxon>
        <taxon>Anaerolineae</taxon>
        <taxon>Anaerolineales</taxon>
        <taxon>Anaerolineaceae</taxon>
        <taxon>Leptolinea</taxon>
    </lineage>
</organism>
<dbReference type="Proteomes" id="UP000050430">
    <property type="component" value="Unassembled WGS sequence"/>
</dbReference>
<feature type="transmembrane region" description="Helical" evidence="1">
    <location>
        <begin position="109"/>
        <end position="126"/>
    </location>
</feature>
<feature type="transmembrane region" description="Helical" evidence="1">
    <location>
        <begin position="46"/>
        <end position="67"/>
    </location>
</feature>
<dbReference type="InterPro" id="IPR017850">
    <property type="entry name" value="Alkaline_phosphatase_core_sf"/>
</dbReference>
<feature type="transmembrane region" description="Helical" evidence="1">
    <location>
        <begin position="21"/>
        <end position="40"/>
    </location>
</feature>
<sequence length="531" mass="59930">MTSSKISEPRRTFSQPWYFHPLLFGIYPIVALLAANISQIRPEAAIRSFLISFVLAVIVFGLSLLIIKNKSIAAIFSSFLFILFYSYGHVYQLIEGKMIGGLDIGRHRFLGFLWLALLVVGVWLIFRKARKADTFNRLLNTVSIILLVLPLFNIGEFEIRAANVARGGNTVKAASITSAAGKNLDPETLPDVYYIILDGYSRDDILKQLYNYDNSSFYAQLKQLGFVIPDCAQSNYARTALSISSALHMDYIQDFSTLYKQGDQSLDMPVYLDYIQHSPVRSHLAEFGYKMVAFETGYFWNEVTDADVYIIANNNPLEKVKQGRDVSEFEMMYLRTTAFRTVDELKSKFTQNIVKNIRTPEEKHHDQVVFALDQLGQVPNLPGKKFVYAHIVAPHAPFVFSPDGRYISNGAVNPGYLDAISYVNSRIIPIVKSIIDNSKVPPVIIIQGDHGWDADHRMQILNAYYLPDGGSSKIYNTITPVNTFRTVFNEYFGDSFPLLKDVSYFSDDEAPYAFKEIPHTCSSGNPPPSKP</sequence>
<dbReference type="AlphaFoldDB" id="A0A0P6XQD9"/>
<evidence type="ECO:0008006" key="4">
    <source>
        <dbReference type="Google" id="ProtNLM"/>
    </source>
</evidence>
<keyword evidence="1" id="KW-0472">Membrane</keyword>
<dbReference type="OrthoDB" id="681113at2"/>
<dbReference type="RefSeq" id="WP_062420227.1">
    <property type="nucleotide sequence ID" value="NZ_BBYA01000001.1"/>
</dbReference>
<dbReference type="STRING" id="229920.ADM99_09195"/>
<evidence type="ECO:0000256" key="1">
    <source>
        <dbReference type="SAM" id="Phobius"/>
    </source>
</evidence>
<accession>A0A0P6XQD9</accession>
<reference evidence="2 3" key="1">
    <citation type="submission" date="2015-07" db="EMBL/GenBank/DDBJ databases">
        <title>Genome sequence of Leptolinea tardivitalis DSM 16556.</title>
        <authorList>
            <person name="Hemp J."/>
            <person name="Ward L.M."/>
            <person name="Pace L.A."/>
            <person name="Fischer W.W."/>
        </authorList>
    </citation>
    <scope>NUCLEOTIDE SEQUENCE [LARGE SCALE GENOMIC DNA]</scope>
    <source>
        <strain evidence="2 3">YMTK-2</strain>
    </source>
</reference>
<keyword evidence="1" id="KW-1133">Transmembrane helix</keyword>
<feature type="transmembrane region" description="Helical" evidence="1">
    <location>
        <begin position="74"/>
        <end position="94"/>
    </location>
</feature>
<dbReference type="EMBL" id="LGCK01000010">
    <property type="protein sequence ID" value="KPL71646.1"/>
    <property type="molecule type" value="Genomic_DNA"/>
</dbReference>
<keyword evidence="3" id="KW-1185">Reference proteome</keyword>
<comment type="caution">
    <text evidence="2">The sequence shown here is derived from an EMBL/GenBank/DDBJ whole genome shotgun (WGS) entry which is preliminary data.</text>
</comment>
<gene>
    <name evidence="2" type="ORF">ADM99_09195</name>
</gene>
<name>A0A0P6XQD9_9CHLR</name>
<evidence type="ECO:0000313" key="2">
    <source>
        <dbReference type="EMBL" id="KPL71646.1"/>
    </source>
</evidence>
<dbReference type="Gene3D" id="3.40.720.10">
    <property type="entry name" value="Alkaline Phosphatase, subunit A"/>
    <property type="match status" value="1"/>
</dbReference>
<keyword evidence="1" id="KW-0812">Transmembrane</keyword>
<feature type="transmembrane region" description="Helical" evidence="1">
    <location>
        <begin position="138"/>
        <end position="155"/>
    </location>
</feature>
<dbReference type="SUPFAM" id="SSF53649">
    <property type="entry name" value="Alkaline phosphatase-like"/>
    <property type="match status" value="1"/>
</dbReference>